<accession>A0A914EAA1</accession>
<sequence>MDSDLNNVLSLAIIYAPAWKSDVGKKVICIYRNEQTPKPTICLLYDEIPIFLENLAEVLMKYEKMHEPKEGLKFLCDVKTFLFGNMNLVTYEKNHIWINVSSALAMRKIFEQISLVISANEGFLLKEHDIRRAAPQSVIYSNKFNEDEEEIKYNVELKVSELSDSALGEMYLTISKYYSIKEQPKKSTFIIRSKAFPIFRRLYEETLLEGNKLGLFEIDIDEKPKNDIANPIETSTSRKFHRVFKERESQQEFNSPEEKFEFERCQELDRMNGEITALRFRWTSTLEELERKEQIIREKYDTRIELIKKKYIG</sequence>
<organism evidence="1 2">
    <name type="scientific">Acrobeloides nanus</name>
    <dbReference type="NCBI Taxonomy" id="290746"/>
    <lineage>
        <taxon>Eukaryota</taxon>
        <taxon>Metazoa</taxon>
        <taxon>Ecdysozoa</taxon>
        <taxon>Nematoda</taxon>
        <taxon>Chromadorea</taxon>
        <taxon>Rhabditida</taxon>
        <taxon>Tylenchina</taxon>
        <taxon>Cephalobomorpha</taxon>
        <taxon>Cephaloboidea</taxon>
        <taxon>Cephalobidae</taxon>
        <taxon>Acrobeloides</taxon>
    </lineage>
</organism>
<name>A0A914EAA1_9BILA</name>
<dbReference type="WBParaSite" id="ACRNAN_scaffold664.g9215.t1">
    <property type="protein sequence ID" value="ACRNAN_scaffold664.g9215.t1"/>
    <property type="gene ID" value="ACRNAN_scaffold664.g9215"/>
</dbReference>
<evidence type="ECO:0000313" key="2">
    <source>
        <dbReference type="WBParaSite" id="ACRNAN_scaffold664.g9215.t1"/>
    </source>
</evidence>
<dbReference type="Proteomes" id="UP000887540">
    <property type="component" value="Unplaced"/>
</dbReference>
<proteinExistence type="predicted"/>
<evidence type="ECO:0000313" key="1">
    <source>
        <dbReference type="Proteomes" id="UP000887540"/>
    </source>
</evidence>
<reference evidence="2" key="1">
    <citation type="submission" date="2022-11" db="UniProtKB">
        <authorList>
            <consortium name="WormBaseParasite"/>
        </authorList>
    </citation>
    <scope>IDENTIFICATION</scope>
</reference>
<dbReference type="AlphaFoldDB" id="A0A914EAA1"/>
<keyword evidence="1" id="KW-1185">Reference proteome</keyword>
<protein>
    <submittedName>
        <fullName evidence="2">Uncharacterized protein</fullName>
    </submittedName>
</protein>